<dbReference type="SUPFAM" id="SSF48264">
    <property type="entry name" value="Cytochrome P450"/>
    <property type="match status" value="1"/>
</dbReference>
<dbReference type="InterPro" id="IPR017972">
    <property type="entry name" value="Cyt_P450_CS"/>
</dbReference>
<dbReference type="Proteomes" id="UP000053268">
    <property type="component" value="Unassembled WGS sequence"/>
</dbReference>
<keyword evidence="13" id="KW-1185">Reference proteome</keyword>
<proteinExistence type="inferred from homology"/>
<feature type="signal peptide" evidence="11">
    <location>
        <begin position="1"/>
        <end position="20"/>
    </location>
</feature>
<dbReference type="PROSITE" id="PS00086">
    <property type="entry name" value="CYTOCHROME_P450"/>
    <property type="match status" value="1"/>
</dbReference>
<feature type="binding site" description="axial binding residue" evidence="9">
    <location>
        <position position="441"/>
    </location>
    <ligand>
        <name>heme</name>
        <dbReference type="ChEBI" id="CHEBI:30413"/>
    </ligand>
    <ligandPart>
        <name>Fe</name>
        <dbReference type="ChEBI" id="CHEBI:18248"/>
    </ligandPart>
</feature>
<evidence type="ECO:0000313" key="13">
    <source>
        <dbReference type="Proteomes" id="UP000053268"/>
    </source>
</evidence>
<comment type="similarity">
    <text evidence="3 10">Belongs to the cytochrome P450 family.</text>
</comment>
<gene>
    <name evidence="12" type="ORF">RR46_01941</name>
</gene>
<keyword evidence="7 9" id="KW-0408">Iron</keyword>
<reference evidence="12 13" key="1">
    <citation type="journal article" date="2015" name="Nat. Commun.">
        <title>Outbred genome sequencing and CRISPR/Cas9 gene editing in butterflies.</title>
        <authorList>
            <person name="Li X."/>
            <person name="Fan D."/>
            <person name="Zhang W."/>
            <person name="Liu G."/>
            <person name="Zhang L."/>
            <person name="Zhao L."/>
            <person name="Fang X."/>
            <person name="Chen L."/>
            <person name="Dong Y."/>
            <person name="Chen Y."/>
            <person name="Ding Y."/>
            <person name="Zhao R."/>
            <person name="Feng M."/>
            <person name="Zhu Y."/>
            <person name="Feng Y."/>
            <person name="Jiang X."/>
            <person name="Zhu D."/>
            <person name="Xiang H."/>
            <person name="Feng X."/>
            <person name="Li S."/>
            <person name="Wang J."/>
            <person name="Zhang G."/>
            <person name="Kronforst M.R."/>
            <person name="Wang W."/>
        </authorList>
    </citation>
    <scope>NUCLEOTIDE SEQUENCE [LARGE SCALE GENOMIC DNA]</scope>
    <source>
        <strain evidence="12">Ya'a_city_454_Px</strain>
        <tissue evidence="12">Whole body</tissue>
    </source>
</reference>
<keyword evidence="6 10" id="KW-0560">Oxidoreductase</keyword>
<name>A0A194QLZ7_PAPXU</name>
<dbReference type="PANTHER" id="PTHR24291:SF105">
    <property type="entry name" value="CYTOCHROME P450 4P1-RELATED"/>
    <property type="match status" value="1"/>
</dbReference>
<dbReference type="GO" id="GO:0005506">
    <property type="term" value="F:iron ion binding"/>
    <property type="evidence" value="ECO:0007669"/>
    <property type="project" value="InterPro"/>
</dbReference>
<dbReference type="InterPro" id="IPR002401">
    <property type="entry name" value="Cyt_P450_E_grp-I"/>
</dbReference>
<dbReference type="GO" id="GO:0004497">
    <property type="term" value="F:monooxygenase activity"/>
    <property type="evidence" value="ECO:0007669"/>
    <property type="project" value="UniProtKB-KW"/>
</dbReference>
<evidence type="ECO:0000256" key="9">
    <source>
        <dbReference type="PIRSR" id="PIRSR602401-1"/>
    </source>
</evidence>
<dbReference type="Gene3D" id="1.10.630.10">
    <property type="entry name" value="Cytochrome P450"/>
    <property type="match status" value="1"/>
</dbReference>
<dbReference type="InterPro" id="IPR036396">
    <property type="entry name" value="Cyt_P450_sf"/>
</dbReference>
<protein>
    <submittedName>
        <fullName evidence="12">Cytochrome P450 4C1</fullName>
    </submittedName>
</protein>
<evidence type="ECO:0000256" key="3">
    <source>
        <dbReference type="ARBA" id="ARBA00010617"/>
    </source>
</evidence>
<accession>A0A194QLZ7</accession>
<evidence type="ECO:0000256" key="1">
    <source>
        <dbReference type="ARBA" id="ARBA00001971"/>
    </source>
</evidence>
<dbReference type="PRINTS" id="PR00385">
    <property type="entry name" value="P450"/>
</dbReference>
<dbReference type="CDD" id="cd20628">
    <property type="entry name" value="CYP4"/>
    <property type="match status" value="1"/>
</dbReference>
<dbReference type="GO" id="GO:0016705">
    <property type="term" value="F:oxidoreductase activity, acting on paired donors, with incorporation or reduction of molecular oxygen"/>
    <property type="evidence" value="ECO:0007669"/>
    <property type="project" value="InterPro"/>
</dbReference>
<evidence type="ECO:0000256" key="5">
    <source>
        <dbReference type="ARBA" id="ARBA00022723"/>
    </source>
</evidence>
<keyword evidence="5 9" id="KW-0479">Metal-binding</keyword>
<evidence type="ECO:0000256" key="8">
    <source>
        <dbReference type="ARBA" id="ARBA00023033"/>
    </source>
</evidence>
<dbReference type="AlphaFoldDB" id="A0A194QLZ7"/>
<comment type="cofactor">
    <cofactor evidence="1 9">
        <name>heme</name>
        <dbReference type="ChEBI" id="CHEBI:30413"/>
    </cofactor>
</comment>
<feature type="chain" id="PRO_5008264472" evidence="11">
    <location>
        <begin position="21"/>
        <end position="499"/>
    </location>
</feature>
<keyword evidence="8 10" id="KW-0503">Monooxygenase</keyword>
<dbReference type="EMBL" id="KQ458981">
    <property type="protein sequence ID" value="KPJ04476.1"/>
    <property type="molecule type" value="Genomic_DNA"/>
</dbReference>
<keyword evidence="4 9" id="KW-0349">Heme</keyword>
<dbReference type="STRING" id="66420.A0A194QLZ7"/>
<sequence length="499" mass="58094">MLWLIGAVVILFVLWKYYEEDNPLDSLPGPKRWPIVGCAFGLLGIPYDELFNRMLSFPKMYGYRYVLKIFNRRILHVYNVEDIEIILAHSRNITKNRPYDFLEPWLGAGLLISTGSKWHRRRKILTPTFHFNILRNFSKVFEEKSRNLVRKLKNLPDKNVDVLSVIGDFTLNTICETAMGTQLDCDKSTSAIKYKDTIKNIGIQVIKRLTKVWLHPDIIFYQTTLGKEFNRNLVIAHSFADNVIDDRKMKRTDQEDGALSENFDDKTKESSKRRLALLDLLIEAENNGEIDVEGIREEVNTFMFEGHDTTAMALSFGLMLLADHEDVQERIYEECKLIFGDSDRTPSWTDLTEMKYLEATIKEILRLYPSVPFIGRQITEDFMLDDVLVKKDVEVLVHIYDLHRRADIYPDPEVFQPQRFLNGEVRHPYAFIPFSAGPRNCIGQKFAMQEMKCALSEICRHFKLRAAERGARPRLKADIVLRPVDPIYVQFIPRSCDKL</sequence>
<keyword evidence="11" id="KW-0732">Signal</keyword>
<evidence type="ECO:0000313" key="12">
    <source>
        <dbReference type="EMBL" id="KPJ04476.1"/>
    </source>
</evidence>
<dbReference type="Pfam" id="PF00067">
    <property type="entry name" value="p450"/>
    <property type="match status" value="1"/>
</dbReference>
<organism evidence="12 13">
    <name type="scientific">Papilio xuthus</name>
    <name type="common">Asian swallowtail butterfly</name>
    <dbReference type="NCBI Taxonomy" id="66420"/>
    <lineage>
        <taxon>Eukaryota</taxon>
        <taxon>Metazoa</taxon>
        <taxon>Ecdysozoa</taxon>
        <taxon>Arthropoda</taxon>
        <taxon>Hexapoda</taxon>
        <taxon>Insecta</taxon>
        <taxon>Pterygota</taxon>
        <taxon>Neoptera</taxon>
        <taxon>Endopterygota</taxon>
        <taxon>Lepidoptera</taxon>
        <taxon>Glossata</taxon>
        <taxon>Ditrysia</taxon>
        <taxon>Papilionoidea</taxon>
        <taxon>Papilionidae</taxon>
        <taxon>Papilioninae</taxon>
        <taxon>Papilio</taxon>
    </lineage>
</organism>
<evidence type="ECO:0000256" key="7">
    <source>
        <dbReference type="ARBA" id="ARBA00023004"/>
    </source>
</evidence>
<comment type="function">
    <text evidence="2">May be involved in the metabolism of insect hormones and in the breakdown of synthetic insecticides.</text>
</comment>
<dbReference type="InterPro" id="IPR001128">
    <property type="entry name" value="Cyt_P450"/>
</dbReference>
<evidence type="ECO:0000256" key="4">
    <source>
        <dbReference type="ARBA" id="ARBA00022617"/>
    </source>
</evidence>
<dbReference type="PANTHER" id="PTHR24291">
    <property type="entry name" value="CYTOCHROME P450 FAMILY 4"/>
    <property type="match status" value="1"/>
</dbReference>
<dbReference type="GO" id="GO:0020037">
    <property type="term" value="F:heme binding"/>
    <property type="evidence" value="ECO:0007669"/>
    <property type="project" value="InterPro"/>
</dbReference>
<dbReference type="PRINTS" id="PR00463">
    <property type="entry name" value="EP450I"/>
</dbReference>
<evidence type="ECO:0000256" key="6">
    <source>
        <dbReference type="ARBA" id="ARBA00023002"/>
    </source>
</evidence>
<evidence type="ECO:0000256" key="11">
    <source>
        <dbReference type="SAM" id="SignalP"/>
    </source>
</evidence>
<evidence type="ECO:0000256" key="2">
    <source>
        <dbReference type="ARBA" id="ARBA00003690"/>
    </source>
</evidence>
<evidence type="ECO:0000256" key="10">
    <source>
        <dbReference type="RuleBase" id="RU000461"/>
    </source>
</evidence>
<dbReference type="InterPro" id="IPR050196">
    <property type="entry name" value="Cytochrome_P450_Monoox"/>
</dbReference>